<dbReference type="AlphaFoldDB" id="A0A7G9YHV4"/>
<feature type="binding site" evidence="7">
    <location>
        <position position="176"/>
    </location>
    <ligand>
        <name>Zn(2+)</name>
        <dbReference type="ChEBI" id="CHEBI:29105"/>
        <label>2</label>
    </ligand>
</feature>
<dbReference type="GO" id="GO:0003906">
    <property type="term" value="F:DNA-(apurinic or apyrimidinic site) endonuclease activity"/>
    <property type="evidence" value="ECO:0007669"/>
    <property type="project" value="TreeGrafter"/>
</dbReference>
<dbReference type="SUPFAM" id="SSF51658">
    <property type="entry name" value="Xylose isomerase-like"/>
    <property type="match status" value="1"/>
</dbReference>
<dbReference type="GO" id="GO:0003677">
    <property type="term" value="F:DNA binding"/>
    <property type="evidence" value="ECO:0007669"/>
    <property type="project" value="InterPro"/>
</dbReference>
<organism evidence="9">
    <name type="scientific">Candidatus Methanogaster sp. ANME-2c ERB4</name>
    <dbReference type="NCBI Taxonomy" id="2759911"/>
    <lineage>
        <taxon>Archaea</taxon>
        <taxon>Methanobacteriati</taxon>
        <taxon>Methanobacteriota</taxon>
        <taxon>Stenosarchaea group</taxon>
        <taxon>Methanomicrobia</taxon>
        <taxon>Methanosarcinales</taxon>
        <taxon>ANME-2 cluster</taxon>
        <taxon>Candidatus Methanogasteraceae</taxon>
        <taxon>Candidatus Methanogaster</taxon>
    </lineage>
</organism>
<keyword evidence="7" id="KW-0540">Nuclease</keyword>
<dbReference type="InterPro" id="IPR013022">
    <property type="entry name" value="Xyl_isomerase-like_TIM-brl"/>
</dbReference>
<name>A0A7G9YHV4_9EURY</name>
<dbReference type="GO" id="GO:0008833">
    <property type="term" value="F:deoxyribonuclease IV (phage-T4-induced) activity"/>
    <property type="evidence" value="ECO:0007669"/>
    <property type="project" value="UniProtKB-UniRule"/>
</dbReference>
<reference evidence="9" key="1">
    <citation type="submission" date="2020-06" db="EMBL/GenBank/DDBJ databases">
        <title>Unique genomic features of the anaerobic methanotrophic archaea.</title>
        <authorList>
            <person name="Chadwick G.L."/>
            <person name="Skennerton C.T."/>
            <person name="Laso-Perez R."/>
            <person name="Leu A.O."/>
            <person name="Speth D.R."/>
            <person name="Yu H."/>
            <person name="Morgan-Lang C."/>
            <person name="Hatzenpichler R."/>
            <person name="Goudeau D."/>
            <person name="Malmstrom R."/>
            <person name="Brazelton W.J."/>
            <person name="Woyke T."/>
            <person name="Hallam S.J."/>
            <person name="Tyson G.W."/>
            <person name="Wegener G."/>
            <person name="Boetius A."/>
            <person name="Orphan V."/>
        </authorList>
    </citation>
    <scope>NUCLEOTIDE SEQUENCE</scope>
</reference>
<evidence type="ECO:0000313" key="9">
    <source>
        <dbReference type="EMBL" id="QNO47588.1"/>
    </source>
</evidence>
<dbReference type="HAMAP" id="MF_00152">
    <property type="entry name" value="Nfo"/>
    <property type="match status" value="1"/>
</dbReference>
<dbReference type="EMBL" id="MT631266">
    <property type="protein sequence ID" value="QNO47588.1"/>
    <property type="molecule type" value="Genomic_DNA"/>
</dbReference>
<accession>A0A7G9YHV4</accession>
<gene>
    <name evidence="7 9" type="primary">nfo</name>
    <name evidence="9" type="ORF">HEDHIHPB_00017</name>
</gene>
<feature type="domain" description="Xylose isomerase-like TIM barrel" evidence="8">
    <location>
        <begin position="20"/>
        <end position="266"/>
    </location>
</feature>
<dbReference type="SMART" id="SM00518">
    <property type="entry name" value="AP2Ec"/>
    <property type="match status" value="1"/>
</dbReference>
<dbReference type="PROSITE" id="PS00731">
    <property type="entry name" value="AP_NUCLEASE_F2_3"/>
    <property type="match status" value="1"/>
</dbReference>
<dbReference type="GO" id="GO:0008270">
    <property type="term" value="F:zinc ion binding"/>
    <property type="evidence" value="ECO:0007669"/>
    <property type="project" value="UniProtKB-UniRule"/>
</dbReference>
<dbReference type="EC" id="3.1.21.2" evidence="7"/>
<feature type="binding site" evidence="7">
    <location>
        <position position="142"/>
    </location>
    <ligand>
        <name>Zn(2+)</name>
        <dbReference type="ChEBI" id="CHEBI:29105"/>
        <label>2</label>
    </ligand>
</feature>
<protein>
    <recommendedName>
        <fullName evidence="7">Probable endonuclease 4</fullName>
        <ecNumber evidence="7">3.1.21.2</ecNumber>
    </recommendedName>
    <alternativeName>
        <fullName evidence="7">Endodeoxyribonuclease IV</fullName>
    </alternativeName>
    <alternativeName>
        <fullName evidence="7">Endonuclease IV</fullName>
    </alternativeName>
</protein>
<feature type="binding site" evidence="7">
    <location>
        <position position="226"/>
    </location>
    <ligand>
        <name>Zn(2+)</name>
        <dbReference type="ChEBI" id="CHEBI:29105"/>
        <label>3</label>
    </ligand>
</feature>
<dbReference type="GO" id="GO:0008081">
    <property type="term" value="F:phosphoric diester hydrolase activity"/>
    <property type="evidence" value="ECO:0007669"/>
    <property type="project" value="TreeGrafter"/>
</dbReference>
<dbReference type="PROSITE" id="PS51432">
    <property type="entry name" value="AP_NUCLEASE_F2_4"/>
    <property type="match status" value="1"/>
</dbReference>
<evidence type="ECO:0000256" key="6">
    <source>
        <dbReference type="ARBA" id="ARBA00023204"/>
    </source>
</evidence>
<feature type="binding site" evidence="7">
    <location>
        <position position="258"/>
    </location>
    <ligand>
        <name>Zn(2+)</name>
        <dbReference type="ChEBI" id="CHEBI:29105"/>
        <label>2</label>
    </ligand>
</feature>
<dbReference type="InterPro" id="IPR036237">
    <property type="entry name" value="Xyl_isomerase-like_sf"/>
</dbReference>
<dbReference type="FunFam" id="3.20.20.150:FF:000001">
    <property type="entry name" value="Probable endonuclease 4"/>
    <property type="match status" value="1"/>
</dbReference>
<evidence type="ECO:0000256" key="7">
    <source>
        <dbReference type="HAMAP-Rule" id="MF_00152"/>
    </source>
</evidence>
<dbReference type="InterPro" id="IPR001719">
    <property type="entry name" value="AP_endonuc_2"/>
</dbReference>
<dbReference type="GO" id="GO:0006284">
    <property type="term" value="P:base-excision repair"/>
    <property type="evidence" value="ECO:0007669"/>
    <property type="project" value="TreeGrafter"/>
</dbReference>
<comment type="cofactor">
    <cofactor evidence="7">
        <name>Zn(2+)</name>
        <dbReference type="ChEBI" id="CHEBI:29105"/>
    </cofactor>
    <text evidence="7">Binds 3 Zn(2+) ions.</text>
</comment>
<dbReference type="Pfam" id="PF01261">
    <property type="entry name" value="AP_endonuc_2"/>
    <property type="match status" value="1"/>
</dbReference>
<evidence type="ECO:0000256" key="1">
    <source>
        <dbReference type="ARBA" id="ARBA00005340"/>
    </source>
</evidence>
<evidence type="ECO:0000256" key="4">
    <source>
        <dbReference type="ARBA" id="ARBA00022801"/>
    </source>
</evidence>
<feature type="binding site" evidence="7">
    <location>
        <position position="179"/>
    </location>
    <ligand>
        <name>Zn(2+)</name>
        <dbReference type="ChEBI" id="CHEBI:29105"/>
        <label>3</label>
    </ligand>
</feature>
<evidence type="ECO:0000256" key="2">
    <source>
        <dbReference type="ARBA" id="ARBA00022723"/>
    </source>
</evidence>
<keyword evidence="3 7" id="KW-0227">DNA damage</keyword>
<comment type="function">
    <text evidence="7">Endonuclease IV plays a role in DNA repair. It cleaves phosphodiester bonds at apurinic or apyrimidinic (AP) sites, generating a 3'-hydroxyl group and a 5'-terminal sugar phosphate.</text>
</comment>
<dbReference type="Gene3D" id="3.20.20.150">
    <property type="entry name" value="Divalent-metal-dependent TIM barrel enzymes"/>
    <property type="match status" value="1"/>
</dbReference>
<feature type="binding site" evidence="7">
    <location>
        <position position="213"/>
    </location>
    <ligand>
        <name>Zn(2+)</name>
        <dbReference type="ChEBI" id="CHEBI:29105"/>
        <label>2</label>
    </ligand>
</feature>
<dbReference type="PROSITE" id="PS00730">
    <property type="entry name" value="AP_NUCLEASE_F2_2"/>
    <property type="match status" value="1"/>
</dbReference>
<dbReference type="PANTHER" id="PTHR21445">
    <property type="entry name" value="ENDONUCLEASE IV ENDODEOXYRIBONUCLEASE IV"/>
    <property type="match status" value="1"/>
</dbReference>
<dbReference type="PANTHER" id="PTHR21445:SF0">
    <property type="entry name" value="APURINIC-APYRIMIDINIC ENDONUCLEASE"/>
    <property type="match status" value="1"/>
</dbReference>
<evidence type="ECO:0000256" key="3">
    <source>
        <dbReference type="ARBA" id="ARBA00022763"/>
    </source>
</evidence>
<keyword evidence="2 7" id="KW-0479">Metal-binding</keyword>
<evidence type="ECO:0000256" key="5">
    <source>
        <dbReference type="ARBA" id="ARBA00022833"/>
    </source>
</evidence>
<keyword evidence="4 7" id="KW-0378">Hydrolase</keyword>
<feature type="binding site" evidence="7">
    <location>
        <position position="142"/>
    </location>
    <ligand>
        <name>Zn(2+)</name>
        <dbReference type="ChEBI" id="CHEBI:29105"/>
        <label>1</label>
    </ligand>
</feature>
<keyword evidence="5 7" id="KW-0862">Zinc</keyword>
<dbReference type="NCBIfam" id="TIGR00587">
    <property type="entry name" value="nfo"/>
    <property type="match status" value="1"/>
</dbReference>
<comment type="similarity">
    <text evidence="1 7">Belongs to the AP endonuclease 2 family.</text>
</comment>
<dbReference type="InterPro" id="IPR018246">
    <property type="entry name" value="AP_endonuc_F2_Zn_BS"/>
</dbReference>
<feature type="binding site" evidence="7">
    <location>
        <position position="67"/>
    </location>
    <ligand>
        <name>Zn(2+)</name>
        <dbReference type="ChEBI" id="CHEBI:29105"/>
        <label>1</label>
    </ligand>
</feature>
<comment type="catalytic activity">
    <reaction evidence="7">
        <text>Endonucleolytic cleavage to 5'-phosphooligonucleotide end-products.</text>
        <dbReference type="EC" id="3.1.21.2"/>
    </reaction>
</comment>
<keyword evidence="7 9" id="KW-0255">Endonuclease</keyword>
<dbReference type="CDD" id="cd00019">
    <property type="entry name" value="AP2Ec"/>
    <property type="match status" value="1"/>
</dbReference>
<proteinExistence type="inferred from homology"/>
<feature type="binding site" evidence="7">
    <location>
        <position position="107"/>
    </location>
    <ligand>
        <name>Zn(2+)</name>
        <dbReference type="ChEBI" id="CHEBI:29105"/>
        <label>1</label>
    </ligand>
</feature>
<evidence type="ECO:0000259" key="8">
    <source>
        <dbReference type="Pfam" id="PF01261"/>
    </source>
</evidence>
<keyword evidence="6 7" id="KW-0234">DNA repair</keyword>
<sequence>MVKVGVHVSIAGSIDRAVGRAQKIGCDTFQIFTRNPRSWRFKDLSTEQIEKFTQGIKKSGIYPPVAHMPYLPNLASPKEDVYSRSIDTLANEIARCSALQIPYLVTHLGSHLGKGMEDGFGRIISAVDAATCENKDVTLLLENTAGTKNSMGGSFADIQRIIDGLEHDELVGVCFDTCHAFAAGYELRTAEALDATIAEFDQTIGLDQLKLIHLNDSKGALGSRVDRHEHIGMGEIGENGFRIMLHHEVLKTRPMILETPVDERRDDVGNIQAARMLAEG</sequence>
<feature type="binding site" evidence="7">
    <location>
        <position position="228"/>
    </location>
    <ligand>
        <name>Zn(2+)</name>
        <dbReference type="ChEBI" id="CHEBI:29105"/>
        <label>3</label>
    </ligand>
</feature>